<dbReference type="EMBL" id="JH370135">
    <property type="protein sequence ID" value="ELA42080.1"/>
    <property type="molecule type" value="Genomic_DNA"/>
</dbReference>
<keyword evidence="2 4" id="KW-0853">WD repeat</keyword>
<evidence type="ECO:0000256" key="2">
    <source>
        <dbReference type="ARBA" id="ARBA00022574"/>
    </source>
</evidence>
<dbReference type="InParanoid" id="L2GNM2"/>
<gene>
    <name evidence="6" type="ORF">VICG_00929</name>
</gene>
<dbReference type="PROSITE" id="PS00678">
    <property type="entry name" value="WD_REPEATS_1"/>
    <property type="match status" value="1"/>
</dbReference>
<protein>
    <recommendedName>
        <fullName evidence="5">Anaphase-promoting complex subunit 4-like WD40 domain-containing protein</fullName>
    </recommendedName>
</protein>
<dbReference type="GO" id="GO:0043022">
    <property type="term" value="F:ribosome binding"/>
    <property type="evidence" value="ECO:0007669"/>
    <property type="project" value="InterPro"/>
</dbReference>
<dbReference type="Pfam" id="PF12894">
    <property type="entry name" value="ANAPC4_WD40"/>
    <property type="match status" value="1"/>
</dbReference>
<dbReference type="InterPro" id="IPR024977">
    <property type="entry name" value="Apc4-like_WD40_dom"/>
</dbReference>
<dbReference type="GeneID" id="19881641"/>
<dbReference type="PROSITE" id="PS50294">
    <property type="entry name" value="WD_REPEATS_REGION"/>
    <property type="match status" value="1"/>
</dbReference>
<dbReference type="InterPro" id="IPR001680">
    <property type="entry name" value="WD40_rpt"/>
</dbReference>
<dbReference type="InterPro" id="IPR015943">
    <property type="entry name" value="WD40/YVTN_repeat-like_dom_sf"/>
</dbReference>
<sequence length="204" mass="22874">MVLLFLWNTLGEKIAVFDKSIEHAHKMWVNAVGFVPKSNDVLVTASEDGTVKMWDLESNRLLKTFFNGALIDYEKAKENKTQVKDCDYDLAVKAIAFSKEGSLLAYGGRNCKVYLLNLADGEFLQTIDIPDKVIALAYGETQPLVAISIPNKILLWNIIENKMAAEYVFAQKGENYCRSLVFIGDEIIAGFDDGRVARIELSRN</sequence>
<evidence type="ECO:0000256" key="4">
    <source>
        <dbReference type="PROSITE-ProRule" id="PRU00221"/>
    </source>
</evidence>
<dbReference type="SMART" id="SM00320">
    <property type="entry name" value="WD40"/>
    <property type="match status" value="3"/>
</dbReference>
<dbReference type="PROSITE" id="PS50082">
    <property type="entry name" value="WD_REPEATS_2"/>
    <property type="match status" value="1"/>
</dbReference>
<evidence type="ECO:0000256" key="3">
    <source>
        <dbReference type="ARBA" id="ARBA00022737"/>
    </source>
</evidence>
<dbReference type="OrthoDB" id="7875889at2759"/>
<dbReference type="HOGENOM" id="CLU_1344164_0_0_1"/>
<dbReference type="Proteomes" id="UP000011082">
    <property type="component" value="Unassembled WGS sequence"/>
</dbReference>
<dbReference type="GO" id="GO:0045182">
    <property type="term" value="F:translation regulator activity"/>
    <property type="evidence" value="ECO:0007669"/>
    <property type="project" value="InterPro"/>
</dbReference>
<feature type="repeat" description="WD" evidence="4">
    <location>
        <begin position="22"/>
        <end position="64"/>
    </location>
</feature>
<dbReference type="Gene3D" id="2.130.10.10">
    <property type="entry name" value="YVTN repeat-like/Quinoprotein amine dehydrogenase"/>
    <property type="match status" value="1"/>
</dbReference>
<dbReference type="InterPro" id="IPR045223">
    <property type="entry name" value="RACK1-like"/>
</dbReference>
<evidence type="ECO:0000256" key="1">
    <source>
        <dbReference type="ARBA" id="ARBA00007253"/>
    </source>
</evidence>
<keyword evidence="7" id="KW-1185">Reference proteome</keyword>
<accession>L2GNM2</accession>
<name>L2GNM2_VITCO</name>
<dbReference type="RefSeq" id="XP_007604376.1">
    <property type="nucleotide sequence ID" value="XM_007604314.1"/>
</dbReference>
<dbReference type="AlphaFoldDB" id="L2GNM2"/>
<evidence type="ECO:0000313" key="6">
    <source>
        <dbReference type="EMBL" id="ELA42080.1"/>
    </source>
</evidence>
<dbReference type="InterPro" id="IPR019775">
    <property type="entry name" value="WD40_repeat_CS"/>
</dbReference>
<evidence type="ECO:0000313" key="7">
    <source>
        <dbReference type="Proteomes" id="UP000011082"/>
    </source>
</evidence>
<reference evidence="7" key="1">
    <citation type="submission" date="2011-05" db="EMBL/GenBank/DDBJ databases">
        <title>The genome sequence of Vittaforma corneae strain ATCC 50505.</title>
        <authorList>
            <consortium name="The Broad Institute Genome Sequencing Platform"/>
            <person name="Cuomo C."/>
            <person name="Didier E."/>
            <person name="Bowers L."/>
            <person name="Young S.K."/>
            <person name="Zeng Q."/>
            <person name="Gargeya S."/>
            <person name="Fitzgerald M."/>
            <person name="Haas B."/>
            <person name="Abouelleil A."/>
            <person name="Alvarado L."/>
            <person name="Arachchi H.M."/>
            <person name="Berlin A."/>
            <person name="Chapman S.B."/>
            <person name="Gearin G."/>
            <person name="Goldberg J."/>
            <person name="Griggs A."/>
            <person name="Gujja S."/>
            <person name="Hansen M."/>
            <person name="Heiman D."/>
            <person name="Howarth C."/>
            <person name="Larimer J."/>
            <person name="Lui A."/>
            <person name="MacDonald P.J.P."/>
            <person name="McCowen C."/>
            <person name="Montmayeur A."/>
            <person name="Murphy C."/>
            <person name="Neiman D."/>
            <person name="Pearson M."/>
            <person name="Priest M."/>
            <person name="Roberts A."/>
            <person name="Saif S."/>
            <person name="Shea T."/>
            <person name="Sisk P."/>
            <person name="Stolte C."/>
            <person name="Sykes S."/>
            <person name="Wortman J."/>
            <person name="Nusbaum C."/>
            <person name="Birren B."/>
        </authorList>
    </citation>
    <scope>NUCLEOTIDE SEQUENCE [LARGE SCALE GENOMIC DNA]</scope>
    <source>
        <strain evidence="7">ATCC 50505</strain>
    </source>
</reference>
<dbReference type="VEuPathDB" id="MicrosporidiaDB:VICG_00929"/>
<dbReference type="PANTHER" id="PTHR19868">
    <property type="entry name" value="RECEPTOR FOR ACTIVATED PROTEIN KINASE C RACK1"/>
    <property type="match status" value="1"/>
</dbReference>
<keyword evidence="3" id="KW-0677">Repeat</keyword>
<evidence type="ECO:0000259" key="5">
    <source>
        <dbReference type="Pfam" id="PF12894"/>
    </source>
</evidence>
<organism evidence="6 7">
    <name type="scientific">Vittaforma corneae (strain ATCC 50505)</name>
    <name type="common">Microsporidian parasite</name>
    <name type="synonym">Nosema corneum</name>
    <dbReference type="NCBI Taxonomy" id="993615"/>
    <lineage>
        <taxon>Eukaryota</taxon>
        <taxon>Fungi</taxon>
        <taxon>Fungi incertae sedis</taxon>
        <taxon>Microsporidia</taxon>
        <taxon>Nosematidae</taxon>
        <taxon>Vittaforma</taxon>
    </lineage>
</organism>
<dbReference type="STRING" id="993615.L2GNM2"/>
<comment type="similarity">
    <text evidence="1">Belongs to the WD repeat G protein beta family. Ribosomal protein RACK1 subfamily.</text>
</comment>
<feature type="domain" description="Anaphase-promoting complex subunit 4-like WD40" evidence="5">
    <location>
        <begin position="83"/>
        <end position="140"/>
    </location>
</feature>
<dbReference type="InterPro" id="IPR036322">
    <property type="entry name" value="WD40_repeat_dom_sf"/>
</dbReference>
<proteinExistence type="inferred from homology"/>
<dbReference type="Pfam" id="PF00400">
    <property type="entry name" value="WD40"/>
    <property type="match status" value="1"/>
</dbReference>
<dbReference type="SUPFAM" id="SSF50978">
    <property type="entry name" value="WD40 repeat-like"/>
    <property type="match status" value="1"/>
</dbReference>